<feature type="domain" description="NAD-dependent epimerase/dehydratase" evidence="1">
    <location>
        <begin position="3"/>
        <end position="137"/>
    </location>
</feature>
<protein>
    <recommendedName>
        <fullName evidence="1">NAD-dependent epimerase/dehydratase domain-containing protein</fullName>
    </recommendedName>
</protein>
<dbReference type="Proteomes" id="UP000294257">
    <property type="component" value="Unassembled WGS sequence"/>
</dbReference>
<accession>A0A4Q7L7L9</accession>
<gene>
    <name evidence="2" type="ORF">EV193_101770</name>
</gene>
<organism evidence="2 3">
    <name type="scientific">Herbihabitans rhizosphaerae</name>
    <dbReference type="NCBI Taxonomy" id="1872711"/>
    <lineage>
        <taxon>Bacteria</taxon>
        <taxon>Bacillati</taxon>
        <taxon>Actinomycetota</taxon>
        <taxon>Actinomycetes</taxon>
        <taxon>Pseudonocardiales</taxon>
        <taxon>Pseudonocardiaceae</taxon>
        <taxon>Herbihabitans</taxon>
    </lineage>
</organism>
<proteinExistence type="predicted"/>
<evidence type="ECO:0000313" key="3">
    <source>
        <dbReference type="Proteomes" id="UP000294257"/>
    </source>
</evidence>
<evidence type="ECO:0000259" key="1">
    <source>
        <dbReference type="Pfam" id="PF01370"/>
    </source>
</evidence>
<dbReference type="InterPro" id="IPR001509">
    <property type="entry name" value="Epimerase_deHydtase"/>
</dbReference>
<name>A0A4Q7L7L9_9PSEU</name>
<comment type="caution">
    <text evidence="2">The sequence shown here is derived from an EMBL/GenBank/DDBJ whole genome shotgun (WGS) entry which is preliminary data.</text>
</comment>
<keyword evidence="3" id="KW-1185">Reference proteome</keyword>
<evidence type="ECO:0000313" key="2">
    <source>
        <dbReference type="EMBL" id="RZS44890.1"/>
    </source>
</evidence>
<reference evidence="2 3" key="1">
    <citation type="submission" date="2019-02" db="EMBL/GenBank/DDBJ databases">
        <title>Genomic Encyclopedia of Type Strains, Phase IV (KMG-IV): sequencing the most valuable type-strain genomes for metagenomic binning, comparative biology and taxonomic classification.</title>
        <authorList>
            <person name="Goeker M."/>
        </authorList>
    </citation>
    <scope>NUCLEOTIDE SEQUENCE [LARGE SCALE GENOMIC DNA]</scope>
    <source>
        <strain evidence="2 3">DSM 101727</strain>
    </source>
</reference>
<dbReference type="SUPFAM" id="SSF51735">
    <property type="entry name" value="NAD(P)-binding Rossmann-fold domains"/>
    <property type="match status" value="1"/>
</dbReference>
<dbReference type="AlphaFoldDB" id="A0A4Q7L7L9"/>
<dbReference type="EMBL" id="SGWQ01000001">
    <property type="protein sequence ID" value="RZS44890.1"/>
    <property type="molecule type" value="Genomic_DNA"/>
</dbReference>
<dbReference type="InterPro" id="IPR036291">
    <property type="entry name" value="NAD(P)-bd_dom_sf"/>
</dbReference>
<dbReference type="Gene3D" id="3.40.50.720">
    <property type="entry name" value="NAD(P)-binding Rossmann-like Domain"/>
    <property type="match status" value="1"/>
</dbReference>
<sequence length="207" mass="22362">MTRVGVASTIGVYAGLAETGPRREDVLLPMTSIHVIPAFKKVGELLSDHLAGAAGIDIVNYRIAAIWGPRGPVASPFFAAPQLIHAAARGTVPDFTALPSTVYAEDSIDMCYVKDCGRAIAALQLADRLNHRTYNVASGRATTNAEIVAGIRKIVPDAQAELPTGGPDQRSYLDIERLRQDTDYRPAYDTERAVADYIAWLRAGNER</sequence>
<dbReference type="Pfam" id="PF01370">
    <property type="entry name" value="Epimerase"/>
    <property type="match status" value="1"/>
</dbReference>